<evidence type="ECO:0000313" key="2">
    <source>
        <dbReference type="EMBL" id="KAA1423025.1"/>
    </source>
</evidence>
<dbReference type="InterPro" id="IPR001753">
    <property type="entry name" value="Enoyl-CoA_hydra/iso"/>
</dbReference>
<dbReference type="Proteomes" id="UP000307768">
    <property type="component" value="Unassembled WGS sequence"/>
</dbReference>
<sequence length="303" mass="32271">MSDVAFALDHHVATLTLSRPDSLNALSDSMLDELVALFDRCDTDDDVRCIVLTGAGRAFSAGADLSGGADTFADWFGGGDSAGAAADAGEQASWREPRRDAGGVMALRIYDSLKPVIVALNGPAVGGGASLTLPADLRLACPEGTIGFVFTARGLVPESCSSWFLPRLVGMSTAQEWILTSRKIGADEALAKGLLHAVHPADRLMDEAYAIADRISTRTAPVSASLARRMLWRSLELPHPMRAHEIETRALDARSTSADVREGVTAFLEKRPPQFRARVSTDLPDVFASLPTPAYVAPRLAKD</sequence>
<comment type="similarity">
    <text evidence="1">Belongs to the enoyl-CoA hydratase/isomerase family.</text>
</comment>
<evidence type="ECO:0000256" key="1">
    <source>
        <dbReference type="ARBA" id="ARBA00005254"/>
    </source>
</evidence>
<dbReference type="EMBL" id="VDFQ02000003">
    <property type="protein sequence ID" value="KAA1423025.1"/>
    <property type="molecule type" value="Genomic_DNA"/>
</dbReference>
<dbReference type="SUPFAM" id="SSF52096">
    <property type="entry name" value="ClpP/crotonase"/>
    <property type="match status" value="1"/>
</dbReference>
<dbReference type="Gene3D" id="3.90.226.10">
    <property type="entry name" value="2-enoyl-CoA Hydratase, Chain A, domain 1"/>
    <property type="match status" value="1"/>
</dbReference>
<dbReference type="Gene3D" id="1.10.12.10">
    <property type="entry name" value="Lyase 2-enoyl-coa Hydratase, Chain A, domain 2"/>
    <property type="match status" value="1"/>
</dbReference>
<dbReference type="InterPro" id="IPR014748">
    <property type="entry name" value="Enoyl-CoA_hydra_C"/>
</dbReference>
<protein>
    <submittedName>
        <fullName evidence="2">Enoyl-CoA hydratase</fullName>
        <ecNumber evidence="2">4.2.1.17</ecNumber>
    </submittedName>
</protein>
<dbReference type="NCBIfam" id="NF006109">
    <property type="entry name" value="PRK08260.1"/>
    <property type="match status" value="1"/>
</dbReference>
<name>A0A5Q6RY64_9ACTN</name>
<comment type="caution">
    <text evidence="2">The sequence shown here is derived from an EMBL/GenBank/DDBJ whole genome shotgun (WGS) entry which is preliminary data.</text>
</comment>
<dbReference type="CDD" id="cd06558">
    <property type="entry name" value="crotonase-like"/>
    <property type="match status" value="1"/>
</dbReference>
<gene>
    <name evidence="2" type="ORF">FE697_012895</name>
</gene>
<dbReference type="InterPro" id="IPR029045">
    <property type="entry name" value="ClpP/crotonase-like_dom_sf"/>
</dbReference>
<dbReference type="PANTHER" id="PTHR43684:SF4">
    <property type="entry name" value="ENOYL-COA HYDRATASE_ISOMERASE FAMILY PROTEIN (AFU_ORTHOLOGUE AFUA_1G01890)"/>
    <property type="match status" value="1"/>
</dbReference>
<dbReference type="PANTHER" id="PTHR43684">
    <property type="match status" value="1"/>
</dbReference>
<dbReference type="AlphaFoldDB" id="A0A5Q6RY64"/>
<dbReference type="EC" id="4.2.1.17" evidence="2"/>
<keyword evidence="2" id="KW-0456">Lyase</keyword>
<dbReference type="OrthoDB" id="9777711at2"/>
<accession>A0A5Q6RY64</accession>
<organism evidence="2 3">
    <name type="scientific">Mumia zhuanghuii</name>
    <dbReference type="NCBI Taxonomy" id="2585211"/>
    <lineage>
        <taxon>Bacteria</taxon>
        <taxon>Bacillati</taxon>
        <taxon>Actinomycetota</taxon>
        <taxon>Actinomycetes</taxon>
        <taxon>Propionibacteriales</taxon>
        <taxon>Nocardioidaceae</taxon>
        <taxon>Mumia</taxon>
    </lineage>
</organism>
<dbReference type="Pfam" id="PF00378">
    <property type="entry name" value="ECH_1"/>
    <property type="match status" value="1"/>
</dbReference>
<evidence type="ECO:0000313" key="3">
    <source>
        <dbReference type="Proteomes" id="UP000307768"/>
    </source>
</evidence>
<reference evidence="2 3" key="1">
    <citation type="submission" date="2019-09" db="EMBL/GenBank/DDBJ databases">
        <title>Mumia zhuanghuii sp. nov. isolated from the intestinal contents of plateau pika (Ochotona curzoniae) in the Qinghai-Tibet plateau of China.</title>
        <authorList>
            <person name="Tian Z."/>
        </authorList>
    </citation>
    <scope>NUCLEOTIDE SEQUENCE [LARGE SCALE GENOMIC DNA]</scope>
    <source>
        <strain evidence="3">350</strain>
    </source>
</reference>
<dbReference type="GO" id="GO:0004300">
    <property type="term" value="F:enoyl-CoA hydratase activity"/>
    <property type="evidence" value="ECO:0007669"/>
    <property type="project" value="UniProtKB-EC"/>
</dbReference>
<dbReference type="InterPro" id="IPR051053">
    <property type="entry name" value="ECH/Chromodomain_protein"/>
</dbReference>
<dbReference type="RefSeq" id="WP_149769976.1">
    <property type="nucleotide sequence ID" value="NZ_VDFQ02000003.1"/>
</dbReference>
<proteinExistence type="inferred from homology"/>